<protein>
    <recommendedName>
        <fullName evidence="2">ribonuclease H</fullName>
        <ecNumber evidence="2">3.1.26.4</ecNumber>
    </recommendedName>
</protein>
<dbReference type="PROSITE" id="PS50878">
    <property type="entry name" value="RT_POL"/>
    <property type="match status" value="1"/>
</dbReference>
<feature type="compositionally biased region" description="Basic and acidic residues" evidence="3">
    <location>
        <begin position="296"/>
        <end position="305"/>
    </location>
</feature>
<dbReference type="Gene3D" id="3.10.10.10">
    <property type="entry name" value="HIV Type 1 Reverse Transcriptase, subunit A, domain 1"/>
    <property type="match status" value="1"/>
</dbReference>
<dbReference type="InterPro" id="IPR053134">
    <property type="entry name" value="RNA-dir_DNA_polymerase"/>
</dbReference>
<comment type="caution">
    <text evidence="5">The sequence shown here is derived from an EMBL/GenBank/DDBJ whole genome shotgun (WGS) entry which is preliminary data.</text>
</comment>
<dbReference type="PANTHER" id="PTHR24559">
    <property type="entry name" value="TRANSPOSON TY3-I GAG-POL POLYPROTEIN"/>
    <property type="match status" value="1"/>
</dbReference>
<dbReference type="Proteomes" id="UP001066276">
    <property type="component" value="Chromosome 9"/>
</dbReference>
<name>A0AAV7N2L6_PLEWA</name>
<proteinExistence type="inferred from homology"/>
<keyword evidence="6" id="KW-1185">Reference proteome</keyword>
<dbReference type="InterPro" id="IPR000477">
    <property type="entry name" value="RT_dom"/>
</dbReference>
<accession>A0AAV7N2L6</accession>
<feature type="compositionally biased region" description="Basic and acidic residues" evidence="3">
    <location>
        <begin position="267"/>
        <end position="285"/>
    </location>
</feature>
<dbReference type="InterPro" id="IPR043502">
    <property type="entry name" value="DNA/RNA_pol_sf"/>
</dbReference>
<feature type="compositionally biased region" description="Polar residues" evidence="3">
    <location>
        <begin position="357"/>
        <end position="387"/>
    </location>
</feature>
<evidence type="ECO:0000256" key="3">
    <source>
        <dbReference type="SAM" id="MobiDB-lite"/>
    </source>
</evidence>
<dbReference type="GO" id="GO:0004523">
    <property type="term" value="F:RNA-DNA hybrid ribonuclease activity"/>
    <property type="evidence" value="ECO:0007669"/>
    <property type="project" value="UniProtKB-EC"/>
</dbReference>
<dbReference type="PANTHER" id="PTHR24559:SF440">
    <property type="entry name" value="RIBONUCLEASE H"/>
    <property type="match status" value="1"/>
</dbReference>
<dbReference type="CDD" id="cd01647">
    <property type="entry name" value="RT_LTR"/>
    <property type="match status" value="1"/>
</dbReference>
<dbReference type="Pfam" id="PF00078">
    <property type="entry name" value="RVT_1"/>
    <property type="match status" value="1"/>
</dbReference>
<organism evidence="5 6">
    <name type="scientific">Pleurodeles waltl</name>
    <name type="common">Iberian ribbed newt</name>
    <dbReference type="NCBI Taxonomy" id="8319"/>
    <lineage>
        <taxon>Eukaryota</taxon>
        <taxon>Metazoa</taxon>
        <taxon>Chordata</taxon>
        <taxon>Craniata</taxon>
        <taxon>Vertebrata</taxon>
        <taxon>Euteleostomi</taxon>
        <taxon>Amphibia</taxon>
        <taxon>Batrachia</taxon>
        <taxon>Caudata</taxon>
        <taxon>Salamandroidea</taxon>
        <taxon>Salamandridae</taxon>
        <taxon>Pleurodelinae</taxon>
        <taxon>Pleurodeles</taxon>
    </lineage>
</organism>
<dbReference type="SUPFAM" id="SSF56672">
    <property type="entry name" value="DNA/RNA polymerases"/>
    <property type="match status" value="1"/>
</dbReference>
<evidence type="ECO:0000256" key="1">
    <source>
        <dbReference type="ARBA" id="ARBA00010879"/>
    </source>
</evidence>
<comment type="similarity">
    <text evidence="1">Belongs to the beta type-B retroviral polymerase family. HERV class-II K(HML-2) pol subfamily.</text>
</comment>
<dbReference type="EC" id="3.1.26.4" evidence="2"/>
<dbReference type="Gene3D" id="3.30.70.270">
    <property type="match status" value="1"/>
</dbReference>
<dbReference type="InterPro" id="IPR043128">
    <property type="entry name" value="Rev_trsase/Diguanyl_cyclase"/>
</dbReference>
<evidence type="ECO:0000313" key="5">
    <source>
        <dbReference type="EMBL" id="KAJ1109664.1"/>
    </source>
</evidence>
<feature type="region of interest" description="Disordered" evidence="3">
    <location>
        <begin position="240"/>
        <end position="453"/>
    </location>
</feature>
<feature type="domain" description="Reverse transcriptase" evidence="4">
    <location>
        <begin position="20"/>
        <end position="199"/>
    </location>
</feature>
<evidence type="ECO:0000313" key="6">
    <source>
        <dbReference type="Proteomes" id="UP001066276"/>
    </source>
</evidence>
<dbReference type="EMBL" id="JANPWB010000013">
    <property type="protein sequence ID" value="KAJ1109664.1"/>
    <property type="molecule type" value="Genomic_DNA"/>
</dbReference>
<evidence type="ECO:0000256" key="2">
    <source>
        <dbReference type="ARBA" id="ARBA00012180"/>
    </source>
</evidence>
<sequence>MYSLTEPEKQILKEYLDENLQSGLIAPSSSPAGAPLFFVPKKTKDLLPCIDFRGLNKITIKDRYPLPLIKDILEAVRGAKRFTKLDLRGAYHLLRIKKGNEWKTAFRTPFGHYEYRVMPFRLTNAPSIFQRFMDSIFSDLLQQTVVVYLDDILIFSVHPEEHSKHVRQVLERLRQHHLFCKPEKCEFDQTEVKYLGYCINQTGVAMDSDKVQAILNWPSPSSIKETQGVILTLAVKGSYHRSEDRHNTAAAAENRHGHSDPQLANRQKPDIHKSQPDQRSAKNGDDQTSTVTPTEIRPHYHDPRIHAAVFQPRYSIGGPERHHTATEGPEMSIPPPEEAPSDDSGSVDLDPDDQPGPSGTSGQSVPHRQPQATPDLTPSGNTSTAPTQRAHASVSRTRQSAVCPPLQGTQVDPPPQQQQGPGGSGSGHTVQGTEAQENRGTGRAAMRQGGGQA</sequence>
<reference evidence="5" key="1">
    <citation type="journal article" date="2022" name="bioRxiv">
        <title>Sequencing and chromosome-scale assembly of the giantPleurodeles waltlgenome.</title>
        <authorList>
            <person name="Brown T."/>
            <person name="Elewa A."/>
            <person name="Iarovenko S."/>
            <person name="Subramanian E."/>
            <person name="Araus A.J."/>
            <person name="Petzold A."/>
            <person name="Susuki M."/>
            <person name="Suzuki K.-i.T."/>
            <person name="Hayashi T."/>
            <person name="Toyoda A."/>
            <person name="Oliveira C."/>
            <person name="Osipova E."/>
            <person name="Leigh N.D."/>
            <person name="Simon A."/>
            <person name="Yun M.H."/>
        </authorList>
    </citation>
    <scope>NUCLEOTIDE SEQUENCE</scope>
    <source>
        <strain evidence="5">20211129_DDA</strain>
        <tissue evidence="5">Liver</tissue>
    </source>
</reference>
<feature type="compositionally biased region" description="Basic and acidic residues" evidence="3">
    <location>
        <begin position="240"/>
        <end position="259"/>
    </location>
</feature>
<gene>
    <name evidence="5" type="ORF">NDU88_007024</name>
</gene>
<dbReference type="AlphaFoldDB" id="A0AAV7N2L6"/>
<evidence type="ECO:0000259" key="4">
    <source>
        <dbReference type="PROSITE" id="PS50878"/>
    </source>
</evidence>